<dbReference type="Pfam" id="PF13966">
    <property type="entry name" value="zf-RVT"/>
    <property type="match status" value="1"/>
</dbReference>
<proteinExistence type="predicted"/>
<dbReference type="AlphaFoldDB" id="A0A371DSZ8"/>
<protein>
    <recommendedName>
        <fullName evidence="1">Reverse transcriptase zinc-binding domain-containing protein</fullName>
    </recommendedName>
</protein>
<dbReference type="Proteomes" id="UP000256964">
    <property type="component" value="Unassembled WGS sequence"/>
</dbReference>
<dbReference type="OrthoDB" id="3031569at2759"/>
<gene>
    <name evidence="2" type="ORF">OH76DRAFT_1338688</name>
</gene>
<evidence type="ECO:0000313" key="2">
    <source>
        <dbReference type="EMBL" id="RDX55641.1"/>
    </source>
</evidence>
<evidence type="ECO:0000259" key="1">
    <source>
        <dbReference type="Pfam" id="PF13966"/>
    </source>
</evidence>
<name>A0A371DSZ8_9APHY</name>
<keyword evidence="3" id="KW-1185">Reference proteome</keyword>
<accession>A0A371DSZ8</accession>
<dbReference type="InterPro" id="IPR026960">
    <property type="entry name" value="RVT-Znf"/>
</dbReference>
<evidence type="ECO:0000313" key="3">
    <source>
        <dbReference type="Proteomes" id="UP000256964"/>
    </source>
</evidence>
<organism evidence="2 3">
    <name type="scientific">Lentinus brumalis</name>
    <dbReference type="NCBI Taxonomy" id="2498619"/>
    <lineage>
        <taxon>Eukaryota</taxon>
        <taxon>Fungi</taxon>
        <taxon>Dikarya</taxon>
        <taxon>Basidiomycota</taxon>
        <taxon>Agaricomycotina</taxon>
        <taxon>Agaricomycetes</taxon>
        <taxon>Polyporales</taxon>
        <taxon>Polyporaceae</taxon>
        <taxon>Lentinus</taxon>
    </lineage>
</organism>
<reference evidence="2 3" key="1">
    <citation type="journal article" date="2018" name="Biotechnol. Biofuels">
        <title>Integrative visual omics of the white-rot fungus Polyporus brumalis exposes the biotechnological potential of its oxidative enzymes for delignifying raw plant biomass.</title>
        <authorList>
            <person name="Miyauchi S."/>
            <person name="Rancon A."/>
            <person name="Drula E."/>
            <person name="Hage H."/>
            <person name="Chaduli D."/>
            <person name="Favel A."/>
            <person name="Grisel S."/>
            <person name="Henrissat B."/>
            <person name="Herpoel-Gimbert I."/>
            <person name="Ruiz-Duenas F.J."/>
            <person name="Chevret D."/>
            <person name="Hainaut M."/>
            <person name="Lin J."/>
            <person name="Wang M."/>
            <person name="Pangilinan J."/>
            <person name="Lipzen A."/>
            <person name="Lesage-Meessen L."/>
            <person name="Navarro D."/>
            <person name="Riley R."/>
            <person name="Grigoriev I.V."/>
            <person name="Zhou S."/>
            <person name="Raouche S."/>
            <person name="Rosso M.N."/>
        </authorList>
    </citation>
    <scope>NUCLEOTIDE SEQUENCE [LARGE SCALE GENOMIC DNA]</scope>
    <source>
        <strain evidence="2 3">BRFM 1820</strain>
    </source>
</reference>
<dbReference type="EMBL" id="KZ857382">
    <property type="protein sequence ID" value="RDX55641.1"/>
    <property type="molecule type" value="Genomic_DNA"/>
</dbReference>
<sequence>MNRIQTSIENLTKTRTTESRIWKSFRHQDVARKIGDFLWRCAHDSLRIGAFWKNVAGCEQRAICVCCGTEESIEHILVECRAEATVEIRRLLALILRKKKDRVIPLTLGTLLGATAFTYATKDEASTAAADRLFRIAVSESVYLIWKLRCERTIEHGDAPDSWHTAAEARAKWYACMNRRLALERTLTSRRLGEKALDRAVIENTWSGVLNLPDQDQTKWLGVSGVLVGKLDNRNRNG</sequence>
<dbReference type="STRING" id="139420.A0A371DSZ8"/>
<feature type="domain" description="Reverse transcriptase zinc-binding" evidence="1">
    <location>
        <begin position="11"/>
        <end position="83"/>
    </location>
</feature>